<dbReference type="GO" id="GO:0004305">
    <property type="term" value="F:ethanolamine kinase activity"/>
    <property type="evidence" value="ECO:0007669"/>
    <property type="project" value="TreeGrafter"/>
</dbReference>
<evidence type="ECO:0000259" key="3">
    <source>
        <dbReference type="Pfam" id="PF04428"/>
    </source>
</evidence>
<feature type="domain" description="Choline kinase N-terminal" evidence="3">
    <location>
        <begin position="284"/>
        <end position="357"/>
    </location>
</feature>
<reference evidence="4 5" key="1">
    <citation type="journal article" date="2017" name="G3 (Bethesda)">
        <title>First Draft Genome Sequence of the Pathogenic Fungus Lomentospora prolificans (Formerly Scedosporium prolificans).</title>
        <authorList>
            <person name="Luo R."/>
            <person name="Zimin A."/>
            <person name="Workman R."/>
            <person name="Fan Y."/>
            <person name="Pertea G."/>
            <person name="Grossman N."/>
            <person name="Wear M.P."/>
            <person name="Jia B."/>
            <person name="Miller H."/>
            <person name="Casadevall A."/>
            <person name="Timp W."/>
            <person name="Zhang S.X."/>
            <person name="Salzberg S.L."/>
        </authorList>
    </citation>
    <scope>NUCLEOTIDE SEQUENCE [LARGE SCALE GENOMIC DNA]</scope>
    <source>
        <strain evidence="4 5">JHH-5317</strain>
    </source>
</reference>
<accession>A0A2N3NAW9</accession>
<keyword evidence="5" id="KW-1185">Reference proteome</keyword>
<dbReference type="GO" id="GO:0006646">
    <property type="term" value="P:phosphatidylethanolamine biosynthetic process"/>
    <property type="evidence" value="ECO:0007669"/>
    <property type="project" value="TreeGrafter"/>
</dbReference>
<dbReference type="Proteomes" id="UP000233524">
    <property type="component" value="Unassembled WGS sequence"/>
</dbReference>
<feature type="region of interest" description="Disordered" evidence="2">
    <location>
        <begin position="1"/>
        <end position="163"/>
    </location>
</feature>
<dbReference type="InterPro" id="IPR007521">
    <property type="entry name" value="Choline_kin_N"/>
</dbReference>
<dbReference type="InterPro" id="IPR011009">
    <property type="entry name" value="Kinase-like_dom_sf"/>
</dbReference>
<feature type="compositionally biased region" description="Polar residues" evidence="2">
    <location>
        <begin position="135"/>
        <end position="157"/>
    </location>
</feature>
<evidence type="ECO:0000313" key="5">
    <source>
        <dbReference type="Proteomes" id="UP000233524"/>
    </source>
</evidence>
<dbReference type="STRING" id="41688.A0A2N3NAW9"/>
<feature type="compositionally biased region" description="Low complexity" evidence="2">
    <location>
        <begin position="115"/>
        <end position="134"/>
    </location>
</feature>
<comment type="caution">
    <text evidence="4">The sequence shown here is derived from an EMBL/GenBank/DDBJ whole genome shotgun (WGS) entry which is preliminary data.</text>
</comment>
<feature type="compositionally biased region" description="Basic residues" evidence="2">
    <location>
        <begin position="257"/>
        <end position="268"/>
    </location>
</feature>
<gene>
    <name evidence="4" type="ORF">jhhlp_004164</name>
</gene>
<dbReference type="Pfam" id="PF01633">
    <property type="entry name" value="Choline_kinase"/>
    <property type="match status" value="1"/>
</dbReference>
<dbReference type="FunCoup" id="A0A2N3NAW9">
    <property type="interactions" value="354"/>
</dbReference>
<dbReference type="GO" id="GO:0004103">
    <property type="term" value="F:choline kinase activity"/>
    <property type="evidence" value="ECO:0007669"/>
    <property type="project" value="TreeGrafter"/>
</dbReference>
<feature type="region of interest" description="Disordered" evidence="2">
    <location>
        <begin position="257"/>
        <end position="284"/>
    </location>
</feature>
<feature type="region of interest" description="Disordered" evidence="2">
    <location>
        <begin position="183"/>
        <end position="227"/>
    </location>
</feature>
<protein>
    <recommendedName>
        <fullName evidence="3">Choline kinase N-terminal domain-containing protein</fullName>
    </recommendedName>
</protein>
<feature type="compositionally biased region" description="Polar residues" evidence="2">
    <location>
        <begin position="101"/>
        <end position="114"/>
    </location>
</feature>
<dbReference type="Pfam" id="PF04428">
    <property type="entry name" value="Choline_kin_N"/>
    <property type="match status" value="1"/>
</dbReference>
<evidence type="ECO:0000256" key="1">
    <source>
        <dbReference type="ARBA" id="ARBA00038211"/>
    </source>
</evidence>
<dbReference type="GO" id="GO:0005737">
    <property type="term" value="C:cytoplasm"/>
    <property type="evidence" value="ECO:0007669"/>
    <property type="project" value="TreeGrafter"/>
</dbReference>
<dbReference type="EMBL" id="NLAX01000010">
    <property type="protein sequence ID" value="PKS09547.1"/>
    <property type="molecule type" value="Genomic_DNA"/>
</dbReference>
<dbReference type="Gene3D" id="3.90.1200.10">
    <property type="match status" value="1"/>
</dbReference>
<dbReference type="AlphaFoldDB" id="A0A2N3NAW9"/>
<dbReference type="OrthoDB" id="10267235at2759"/>
<feature type="compositionally biased region" description="Polar residues" evidence="2">
    <location>
        <begin position="269"/>
        <end position="281"/>
    </location>
</feature>
<organism evidence="4 5">
    <name type="scientific">Lomentospora prolificans</name>
    <dbReference type="NCBI Taxonomy" id="41688"/>
    <lineage>
        <taxon>Eukaryota</taxon>
        <taxon>Fungi</taxon>
        <taxon>Dikarya</taxon>
        <taxon>Ascomycota</taxon>
        <taxon>Pezizomycotina</taxon>
        <taxon>Sordariomycetes</taxon>
        <taxon>Hypocreomycetidae</taxon>
        <taxon>Microascales</taxon>
        <taxon>Microascaceae</taxon>
        <taxon>Lomentospora</taxon>
    </lineage>
</organism>
<dbReference type="Gene3D" id="3.30.200.20">
    <property type="entry name" value="Phosphorylase Kinase, domain 1"/>
    <property type="match status" value="1"/>
</dbReference>
<dbReference type="PANTHER" id="PTHR22603">
    <property type="entry name" value="CHOLINE/ETHANOALAMINE KINASE"/>
    <property type="match status" value="1"/>
</dbReference>
<evidence type="ECO:0000256" key="2">
    <source>
        <dbReference type="SAM" id="MobiDB-lite"/>
    </source>
</evidence>
<dbReference type="InParanoid" id="A0A2N3NAW9"/>
<name>A0A2N3NAW9_9PEZI</name>
<feature type="compositionally biased region" description="Polar residues" evidence="2">
    <location>
        <begin position="27"/>
        <end position="36"/>
    </location>
</feature>
<dbReference type="CDD" id="cd05157">
    <property type="entry name" value="ETNK_euk"/>
    <property type="match status" value="1"/>
</dbReference>
<feature type="compositionally biased region" description="Basic and acidic residues" evidence="2">
    <location>
        <begin position="205"/>
        <end position="219"/>
    </location>
</feature>
<proteinExistence type="inferred from homology"/>
<dbReference type="PANTHER" id="PTHR22603:SF93">
    <property type="entry name" value="RE24176P"/>
    <property type="match status" value="1"/>
</dbReference>
<dbReference type="VEuPathDB" id="FungiDB:jhhlp_004164"/>
<feature type="compositionally biased region" description="Low complexity" evidence="2">
    <location>
        <begin position="88"/>
        <end position="99"/>
    </location>
</feature>
<dbReference type="SUPFAM" id="SSF56112">
    <property type="entry name" value="Protein kinase-like (PK-like)"/>
    <property type="match status" value="1"/>
</dbReference>
<evidence type="ECO:0000313" key="4">
    <source>
        <dbReference type="EMBL" id="PKS09547.1"/>
    </source>
</evidence>
<comment type="similarity">
    <text evidence="1">Belongs to the choline/ethanolamine kinase family.</text>
</comment>
<sequence length="826" mass="91661">MPSITPSDGATGLKPALKTSTDDDNSSKAPSSNTSPPKGPNLQFAPPAVQIADPEPEATPPDETSYRKQFNAGLGSKRLSGRMPLPTSSSKSSLVGPSSMEDPSSRQGQGDGTQSPSLVPSSSSATLNSVANLSGDSTVSPNPASTSAPNILQSASQGRHKHHHAELLVARVGDWIEHERKKISRRKDGGHPLRNAQSADGQPNGDRKEPPSYRERADSIDSQSSEVSFDRLQKILEEGVAAMGLASIPSMTPLLKRRSSGRLRRGHTKSLQLQRVPSSDTDQLDSEIVVPTCEAVLDNSKAMSYSGGNASTEDLSASSLSKRESKGRQAWLTFKNEVIRLAHTLRLKGWRSVPLDGGEKISVERLSGALTNAVYVVSPPKESDLIELSPSNGTSTPIGKKGPKKLLLRIYGPHVDQLIDRESELAVLRRLAKKKIGPRLLGTFTNGRFEEYFNASPLNPRDLRDPETSKQIAKRMRELHDGVELLETERDNGPNVWRNWDRWLDNVGKRASTLDALLDSGEATSRGTIDGWRSRGYVCGVSWPKFKSIVDKYREHVDKSYGEGNNLWEQLTFAHNDTQYGNILRVRPDDQKSPLLQPANKHKQLIVIDFEYAAANVVGLEFANHFTEWCYNYHDTLAPFACDSTKYPTPEEQYRFIKAYVDHRPQFPHAGSTPRLTPLDTPQLPHSNSASSIVDFMLDARSSSYNNWREEEKAREEQSEKRVKELQDETRLWRPANSAQWVAWGIIQAKMPRAEEEEQDFPVDDIVGEDQASAHSNEGGDDDEFDYIGYAQERAYFFLGDCVQMGIVAPDELPENVRQMLKIVEY</sequence>